<dbReference type="InterPro" id="IPR036388">
    <property type="entry name" value="WH-like_DNA-bd_sf"/>
</dbReference>
<dbReference type="RefSeq" id="WP_101462969.1">
    <property type="nucleotide sequence ID" value="NZ_PJMW01000001.1"/>
</dbReference>
<evidence type="ECO:0000313" key="5">
    <source>
        <dbReference type="EMBL" id="PKV98522.1"/>
    </source>
</evidence>
<dbReference type="PROSITE" id="PS50995">
    <property type="entry name" value="HTH_MARR_2"/>
    <property type="match status" value="1"/>
</dbReference>
<accession>A0A2N3WX99</accession>
<sequence>MTEPLIPDMVADHTSCLLSKLGQVMFRVSEDRLAGLGLRTRHFMILKVLAGDQASSQLELGTRLRIDSTTMVAAIDHLESAGLAARIRDHRDRRRFLVEITEPGRRAVDQADELVRTLNDDLFEGLDQDQRANLHQALLAMNSGEALSRAYDAVRQR</sequence>
<dbReference type="Gene3D" id="1.10.10.10">
    <property type="entry name" value="Winged helix-like DNA-binding domain superfamily/Winged helix DNA-binding domain"/>
    <property type="match status" value="1"/>
</dbReference>
<dbReference type="PANTHER" id="PTHR42756">
    <property type="entry name" value="TRANSCRIPTIONAL REGULATOR, MARR"/>
    <property type="match status" value="1"/>
</dbReference>
<keyword evidence="2 5" id="KW-0238">DNA-binding</keyword>
<evidence type="ECO:0000313" key="6">
    <source>
        <dbReference type="Proteomes" id="UP000233766"/>
    </source>
</evidence>
<dbReference type="InterPro" id="IPR036390">
    <property type="entry name" value="WH_DNA-bd_sf"/>
</dbReference>
<evidence type="ECO:0000256" key="3">
    <source>
        <dbReference type="ARBA" id="ARBA00023163"/>
    </source>
</evidence>
<evidence type="ECO:0000256" key="1">
    <source>
        <dbReference type="ARBA" id="ARBA00023015"/>
    </source>
</evidence>
<dbReference type="EMBL" id="PJMW01000001">
    <property type="protein sequence ID" value="PKV98522.1"/>
    <property type="molecule type" value="Genomic_DNA"/>
</dbReference>
<gene>
    <name evidence="5" type="ORF">ATK86_0542</name>
</gene>
<dbReference type="Pfam" id="PF13463">
    <property type="entry name" value="HTH_27"/>
    <property type="match status" value="1"/>
</dbReference>
<dbReference type="AlphaFoldDB" id="A0A2N3WX99"/>
<dbReference type="GO" id="GO:0003677">
    <property type="term" value="F:DNA binding"/>
    <property type="evidence" value="ECO:0007669"/>
    <property type="project" value="UniProtKB-KW"/>
</dbReference>
<dbReference type="SMART" id="SM00347">
    <property type="entry name" value="HTH_MARR"/>
    <property type="match status" value="1"/>
</dbReference>
<dbReference type="InterPro" id="IPR000835">
    <property type="entry name" value="HTH_MarR-typ"/>
</dbReference>
<protein>
    <submittedName>
        <fullName evidence="5">DNA-binding MarR family transcriptional regulator</fullName>
    </submittedName>
</protein>
<dbReference type="PRINTS" id="PR00598">
    <property type="entry name" value="HTHMARR"/>
</dbReference>
<keyword evidence="1" id="KW-0805">Transcription regulation</keyword>
<keyword evidence="6" id="KW-1185">Reference proteome</keyword>
<name>A0A2N3WX99_9NOCA</name>
<dbReference type="SUPFAM" id="SSF46785">
    <property type="entry name" value="Winged helix' DNA-binding domain"/>
    <property type="match status" value="1"/>
</dbReference>
<reference evidence="5 6" key="1">
    <citation type="submission" date="2017-12" db="EMBL/GenBank/DDBJ databases">
        <title>Sequencing the genomes of 1000 Actinobacteria strains.</title>
        <authorList>
            <person name="Klenk H.-P."/>
        </authorList>
    </citation>
    <scope>NUCLEOTIDE SEQUENCE [LARGE SCALE GENOMIC DNA]</scope>
    <source>
        <strain evidence="5 6">DSM 44489</strain>
    </source>
</reference>
<dbReference type="Proteomes" id="UP000233766">
    <property type="component" value="Unassembled WGS sequence"/>
</dbReference>
<organism evidence="5 6">
    <name type="scientific">Nocardia fluminea</name>
    <dbReference type="NCBI Taxonomy" id="134984"/>
    <lineage>
        <taxon>Bacteria</taxon>
        <taxon>Bacillati</taxon>
        <taxon>Actinomycetota</taxon>
        <taxon>Actinomycetes</taxon>
        <taxon>Mycobacteriales</taxon>
        <taxon>Nocardiaceae</taxon>
        <taxon>Nocardia</taxon>
    </lineage>
</organism>
<dbReference type="GO" id="GO:0003700">
    <property type="term" value="F:DNA-binding transcription factor activity"/>
    <property type="evidence" value="ECO:0007669"/>
    <property type="project" value="InterPro"/>
</dbReference>
<feature type="domain" description="HTH marR-type" evidence="4">
    <location>
        <begin position="14"/>
        <end position="143"/>
    </location>
</feature>
<keyword evidence="3" id="KW-0804">Transcription</keyword>
<dbReference type="OrthoDB" id="3215333at2"/>
<proteinExistence type="predicted"/>
<evidence type="ECO:0000259" key="4">
    <source>
        <dbReference type="PROSITE" id="PS50995"/>
    </source>
</evidence>
<evidence type="ECO:0000256" key="2">
    <source>
        <dbReference type="ARBA" id="ARBA00023125"/>
    </source>
</evidence>
<comment type="caution">
    <text evidence="5">The sequence shown here is derived from an EMBL/GenBank/DDBJ whole genome shotgun (WGS) entry which is preliminary data.</text>
</comment>
<dbReference type="PANTHER" id="PTHR42756:SF1">
    <property type="entry name" value="TRANSCRIPTIONAL REPRESSOR OF EMRAB OPERON"/>
    <property type="match status" value="1"/>
</dbReference>